<reference evidence="5 6" key="1">
    <citation type="submission" date="2022-09" db="EMBL/GenBank/DDBJ databases">
        <authorList>
            <person name="Han X.L."/>
            <person name="Wang Q."/>
            <person name="Lu T."/>
        </authorList>
    </citation>
    <scope>NUCLEOTIDE SEQUENCE [LARGE SCALE GENOMIC DNA]</scope>
    <source>
        <strain evidence="5 6">WQ 127069</strain>
    </source>
</reference>
<comment type="catalytic activity">
    <reaction evidence="3">
        <text>ATP + (deoxyribonucleotide)n-3'-hydroxyl + 5'-phospho-(deoxyribonucleotide)m = (deoxyribonucleotide)n+m + AMP + diphosphate.</text>
        <dbReference type="EC" id="6.5.1.1"/>
    </reaction>
</comment>
<dbReference type="PANTHER" id="PTHR45997">
    <property type="entry name" value="DNA LIGASE 4"/>
    <property type="match status" value="1"/>
</dbReference>
<dbReference type="CDD" id="cd07906">
    <property type="entry name" value="Adenylation_DNA_ligase_LigD_LigC"/>
    <property type="match status" value="1"/>
</dbReference>
<sequence>MIMTPVVPFEPISTDKIPQGDSWIAQIKWDGVRMLTYSNGLEVKLYNRKLNDRTPQYPELLTISSYCDAQSVILDGEIIAFDHNKPSFHEIMKRDQTRKANRIEYIQKQVPVVYMIFDILFLNGEWVTHKALQERQQILSNLIVQNDLIQLVQNHSDPQQLFEVVKAHDLEGIVCKDLKSTYTLDGKDQRWQKKKNYKDVIAVVGGVTLRSGVVNSLLLGLYNEQKLVYIGHAGAGRLSNNEWLQFTDLIQSLIQTERPFINKPERSHEAIWVQPVITVKIQFMDWTPHFILRQPSIQSFVTVPPEECTFESE</sequence>
<dbReference type="SUPFAM" id="SSF56091">
    <property type="entry name" value="DNA ligase/mRNA capping enzyme, catalytic domain"/>
    <property type="match status" value="1"/>
</dbReference>
<dbReference type="InterPro" id="IPR012310">
    <property type="entry name" value="DNA_ligase_ATP-dep_cent"/>
</dbReference>
<dbReference type="Pfam" id="PF01068">
    <property type="entry name" value="DNA_ligase_A_M"/>
    <property type="match status" value="1"/>
</dbReference>
<dbReference type="CDD" id="cd07971">
    <property type="entry name" value="OBF_DNA_ligase_LigD"/>
    <property type="match status" value="1"/>
</dbReference>
<evidence type="ECO:0000256" key="3">
    <source>
        <dbReference type="ARBA" id="ARBA00034003"/>
    </source>
</evidence>
<evidence type="ECO:0000313" key="5">
    <source>
        <dbReference type="EMBL" id="MCU6793677.1"/>
    </source>
</evidence>
<dbReference type="InterPro" id="IPR029710">
    <property type="entry name" value="LIG4"/>
</dbReference>
<comment type="caution">
    <text evidence="5">The sequence shown here is derived from an EMBL/GenBank/DDBJ whole genome shotgun (WGS) entry which is preliminary data.</text>
</comment>
<dbReference type="Gene3D" id="2.40.50.140">
    <property type="entry name" value="Nucleic acid-binding proteins"/>
    <property type="match status" value="1"/>
</dbReference>
<dbReference type="SUPFAM" id="SSF50249">
    <property type="entry name" value="Nucleic acid-binding proteins"/>
    <property type="match status" value="1"/>
</dbReference>
<keyword evidence="6" id="KW-1185">Reference proteome</keyword>
<dbReference type="InterPro" id="IPR012340">
    <property type="entry name" value="NA-bd_OB-fold"/>
</dbReference>
<dbReference type="InterPro" id="IPR012309">
    <property type="entry name" value="DNA_ligase_ATP-dep_C"/>
</dbReference>
<evidence type="ECO:0000256" key="2">
    <source>
        <dbReference type="ARBA" id="ARBA00022598"/>
    </source>
</evidence>
<dbReference type="PANTHER" id="PTHR45997:SF1">
    <property type="entry name" value="DNA LIGASE 4"/>
    <property type="match status" value="1"/>
</dbReference>
<feature type="domain" description="ATP-dependent DNA ligase family profile" evidence="4">
    <location>
        <begin position="105"/>
        <end position="195"/>
    </location>
</feature>
<accession>A0ABT2UIH8</accession>
<dbReference type="GO" id="GO:0016874">
    <property type="term" value="F:ligase activity"/>
    <property type="evidence" value="ECO:0007669"/>
    <property type="project" value="UniProtKB-KW"/>
</dbReference>
<dbReference type="InterPro" id="IPR016059">
    <property type="entry name" value="DNA_ligase_ATP-dep_CS"/>
</dbReference>
<evidence type="ECO:0000259" key="4">
    <source>
        <dbReference type="PROSITE" id="PS50160"/>
    </source>
</evidence>
<dbReference type="EC" id="6.5.1.1" evidence="1"/>
<dbReference type="Pfam" id="PF04679">
    <property type="entry name" value="DNA_ligase_A_C"/>
    <property type="match status" value="1"/>
</dbReference>
<dbReference type="Proteomes" id="UP001652445">
    <property type="component" value="Unassembled WGS sequence"/>
</dbReference>
<protein>
    <recommendedName>
        <fullName evidence="1">DNA ligase (ATP)</fullName>
        <ecNumber evidence="1">6.5.1.1</ecNumber>
    </recommendedName>
</protein>
<organism evidence="5 6">
    <name type="scientific">Paenibacillus baimaensis</name>
    <dbReference type="NCBI Taxonomy" id="2982185"/>
    <lineage>
        <taxon>Bacteria</taxon>
        <taxon>Bacillati</taxon>
        <taxon>Bacillota</taxon>
        <taxon>Bacilli</taxon>
        <taxon>Bacillales</taxon>
        <taxon>Paenibacillaceae</taxon>
        <taxon>Paenibacillus</taxon>
    </lineage>
</organism>
<dbReference type="PROSITE" id="PS00697">
    <property type="entry name" value="DNA_LIGASE_A1"/>
    <property type="match status" value="1"/>
</dbReference>
<proteinExistence type="predicted"/>
<dbReference type="Gene3D" id="3.30.470.30">
    <property type="entry name" value="DNA ligase/mRNA capping enzyme"/>
    <property type="match status" value="1"/>
</dbReference>
<dbReference type="PROSITE" id="PS50160">
    <property type="entry name" value="DNA_LIGASE_A3"/>
    <property type="match status" value="1"/>
</dbReference>
<evidence type="ECO:0000313" key="6">
    <source>
        <dbReference type="Proteomes" id="UP001652445"/>
    </source>
</evidence>
<evidence type="ECO:0000256" key="1">
    <source>
        <dbReference type="ARBA" id="ARBA00012727"/>
    </source>
</evidence>
<keyword evidence="2 5" id="KW-0436">Ligase</keyword>
<dbReference type="EMBL" id="JAOQIO010000065">
    <property type="protein sequence ID" value="MCU6793677.1"/>
    <property type="molecule type" value="Genomic_DNA"/>
</dbReference>
<name>A0ABT2UIH8_9BACL</name>
<dbReference type="RefSeq" id="WP_262684916.1">
    <property type="nucleotide sequence ID" value="NZ_JAOQIO010000065.1"/>
</dbReference>
<gene>
    <name evidence="5" type="ORF">OB236_16345</name>
</gene>